<dbReference type="InterPro" id="IPR036397">
    <property type="entry name" value="RNaseH_sf"/>
</dbReference>
<sequence>MNVGLLCGLFGKNRQWYYARHGRVVSERQRRKLLVSCVEYYRWRWPRLGGVKLHVILKAELGPEVTRGRDSFLRFLAAEGLTLARPKRRRTTDSAHPYRKYPNLIKGLQVGRVNQVWVSDITYVWIKGDVLYLHLVSDVYSHAIIGWCLSENMEAANATKALLMAIRTAGGGNLCGTIHHSDRGSQYACLLYVSTLMEHHIRISMTESHAPTDNAVAERQNGILKNEHICLQDMYQDYGRAKLEIGNAIEFHNTLRPHMSIGMKRPMEVYRGEDPGRNLWKKDR</sequence>
<evidence type="ECO:0000313" key="5">
    <source>
        <dbReference type="EMBL" id="SUB80521.1"/>
    </source>
</evidence>
<feature type="domain" description="Integrase catalytic" evidence="1">
    <location>
        <begin position="98"/>
        <end position="274"/>
    </location>
</feature>
<evidence type="ECO:0000259" key="1">
    <source>
        <dbReference type="PROSITE" id="PS50994"/>
    </source>
</evidence>
<dbReference type="InterPro" id="IPR048020">
    <property type="entry name" value="Transpos_IS3"/>
</dbReference>
<organism evidence="2 8">
    <name type="scientific">Segatella buccae</name>
    <dbReference type="NCBI Taxonomy" id="28126"/>
    <lineage>
        <taxon>Bacteria</taxon>
        <taxon>Pseudomonadati</taxon>
        <taxon>Bacteroidota</taxon>
        <taxon>Bacteroidia</taxon>
        <taxon>Bacteroidales</taxon>
        <taxon>Prevotellaceae</taxon>
        <taxon>Segatella</taxon>
    </lineage>
</organism>
<dbReference type="Proteomes" id="UP000255283">
    <property type="component" value="Unassembled WGS sequence"/>
</dbReference>
<accession>A0AAQ1UG95</accession>
<dbReference type="PANTHER" id="PTHR46889:SF7">
    <property type="entry name" value="TRANSPOSASE FOR INSERTION SEQUENCE ELEMENT IS904"/>
    <property type="match status" value="1"/>
</dbReference>
<dbReference type="InterPro" id="IPR001584">
    <property type="entry name" value="Integrase_cat-core"/>
</dbReference>
<dbReference type="EMBL" id="UGTJ01000001">
    <property type="protein sequence ID" value="SUB80324.1"/>
    <property type="molecule type" value="Genomic_DNA"/>
</dbReference>
<evidence type="ECO:0000313" key="3">
    <source>
        <dbReference type="EMBL" id="SUB79768.1"/>
    </source>
</evidence>
<gene>
    <name evidence="2" type="ORF">NCTC13063_00277</name>
    <name evidence="3" type="ORF">NCTC13063_01038</name>
    <name evidence="4" type="ORF">NCTC13063_01607</name>
    <name evidence="5" type="ORF">NCTC13063_01807</name>
    <name evidence="6" type="ORF">NCTC13063_01808</name>
    <name evidence="7" type="ORF">NCTC13063_02154</name>
</gene>
<reference evidence="2 8" key="1">
    <citation type="submission" date="2018-06" db="EMBL/GenBank/DDBJ databases">
        <authorList>
            <consortium name="Pathogen Informatics"/>
            <person name="Doyle S."/>
        </authorList>
    </citation>
    <scope>NUCLEOTIDE SEQUENCE [LARGE SCALE GENOMIC DNA]</scope>
    <source>
        <strain evidence="2 8">NCTC13063</strain>
    </source>
</reference>
<evidence type="ECO:0000313" key="2">
    <source>
        <dbReference type="EMBL" id="SUB79024.1"/>
    </source>
</evidence>
<dbReference type="InterPro" id="IPR050900">
    <property type="entry name" value="Transposase_IS3/IS150/IS904"/>
</dbReference>
<comment type="caution">
    <text evidence="2">The sequence shown here is derived from an EMBL/GenBank/DDBJ whole genome shotgun (WGS) entry which is preliminary data.</text>
</comment>
<dbReference type="Pfam" id="PF00665">
    <property type="entry name" value="rve"/>
    <property type="match status" value="1"/>
</dbReference>
<evidence type="ECO:0000313" key="8">
    <source>
        <dbReference type="Proteomes" id="UP000255283"/>
    </source>
</evidence>
<name>A0AAQ1UG95_9BACT</name>
<evidence type="ECO:0000313" key="7">
    <source>
        <dbReference type="EMBL" id="SUB80853.1"/>
    </source>
</evidence>
<dbReference type="GO" id="GO:0015074">
    <property type="term" value="P:DNA integration"/>
    <property type="evidence" value="ECO:0007669"/>
    <property type="project" value="InterPro"/>
</dbReference>
<dbReference type="EMBL" id="UGTJ01000001">
    <property type="protein sequence ID" value="SUB79768.1"/>
    <property type="molecule type" value="Genomic_DNA"/>
</dbReference>
<evidence type="ECO:0000313" key="4">
    <source>
        <dbReference type="EMBL" id="SUB80324.1"/>
    </source>
</evidence>
<dbReference type="RefSeq" id="WP_244912333.1">
    <property type="nucleotide sequence ID" value="NZ_DBFWLE010000016.1"/>
</dbReference>
<dbReference type="EMBL" id="UGTJ01000001">
    <property type="protein sequence ID" value="SUB80853.1"/>
    <property type="molecule type" value="Genomic_DNA"/>
</dbReference>
<dbReference type="NCBIfam" id="NF033516">
    <property type="entry name" value="transpos_IS3"/>
    <property type="match status" value="1"/>
</dbReference>
<dbReference type="PANTHER" id="PTHR46889">
    <property type="entry name" value="TRANSPOSASE INSF FOR INSERTION SEQUENCE IS3B-RELATED"/>
    <property type="match status" value="1"/>
</dbReference>
<dbReference type="EMBL" id="UGTJ01000001">
    <property type="protein sequence ID" value="SUB80521.1"/>
    <property type="molecule type" value="Genomic_DNA"/>
</dbReference>
<proteinExistence type="predicted"/>
<dbReference type="EMBL" id="UGTJ01000001">
    <property type="protein sequence ID" value="SUB80522.1"/>
    <property type="molecule type" value="Genomic_DNA"/>
</dbReference>
<protein>
    <submittedName>
        <fullName evidence="2">Integrase core domain</fullName>
    </submittedName>
</protein>
<dbReference type="Gene3D" id="3.30.420.10">
    <property type="entry name" value="Ribonuclease H-like superfamily/Ribonuclease H"/>
    <property type="match status" value="1"/>
</dbReference>
<dbReference type="SUPFAM" id="SSF53098">
    <property type="entry name" value="Ribonuclease H-like"/>
    <property type="match status" value="1"/>
</dbReference>
<dbReference type="InterPro" id="IPR012337">
    <property type="entry name" value="RNaseH-like_sf"/>
</dbReference>
<dbReference type="EMBL" id="UGTJ01000001">
    <property type="protein sequence ID" value="SUB79024.1"/>
    <property type="molecule type" value="Genomic_DNA"/>
</dbReference>
<dbReference type="AlphaFoldDB" id="A0AAQ1UG95"/>
<dbReference type="PROSITE" id="PS50994">
    <property type="entry name" value="INTEGRASE"/>
    <property type="match status" value="1"/>
</dbReference>
<dbReference type="GO" id="GO:0003676">
    <property type="term" value="F:nucleic acid binding"/>
    <property type="evidence" value="ECO:0007669"/>
    <property type="project" value="InterPro"/>
</dbReference>
<evidence type="ECO:0000313" key="6">
    <source>
        <dbReference type="EMBL" id="SUB80522.1"/>
    </source>
</evidence>